<dbReference type="PROSITE" id="PS00645">
    <property type="entry name" value="COMPLEX1_51K_2"/>
    <property type="match status" value="1"/>
</dbReference>
<keyword evidence="4" id="KW-0408">Iron</keyword>
<evidence type="ECO:0000256" key="3">
    <source>
        <dbReference type="ARBA" id="ARBA00022723"/>
    </source>
</evidence>
<dbReference type="InterPro" id="IPR019575">
    <property type="entry name" value="Nuop51_4Fe4S-bd"/>
</dbReference>
<gene>
    <name evidence="8" type="ORF">IPN02_00770</name>
</gene>
<sequence>MSYRDHITTFGAGADVPMVVSSRFAEPAGHTLDGYRSTGSYRGYQALERVLTMAPSAVATAVRDATLLGRGGAGFPAGAKWGLMPGDVWPRYIVVNGDESEPGTYKDRLLMERDPHQLIEGSLIAAYAVGAAQVFLYVRGEMAHAQERIAAALNEAYAAGLVGRNIAGSDFSVDIVMAWGAGAYIVGEETALIESLEGERGMPRLKPPYFPAAKGLYMAPTIVNNVETLSNLPWLITHGTEAYRAVGTETSPGTRLIALSGHVNRPGIYEVAQGTTTFRDLFFGEDFGQGIREGHELKMFIPGGGSAPWFYPEQLDMPLEGKVVGGAGSMLGSGAVVAMDETTDAVAACLRLVRFFARESCGKCTPCREGTTWLERILRRIIDGYGRPEDLGLLASVGDNISPGPYPNAAWEAEGLEAVPFPPRQTTICPLGPSAVAPITSALRRFRPEFEAYIAAAENNRPRLTVTADPPPADRVDGASAAGGAHV</sequence>
<evidence type="ECO:0000313" key="8">
    <source>
        <dbReference type="EMBL" id="MBK9295417.1"/>
    </source>
</evidence>
<dbReference type="PANTHER" id="PTHR43578:SF3">
    <property type="entry name" value="NADH-QUINONE OXIDOREDUCTASE SUBUNIT F"/>
    <property type="match status" value="1"/>
</dbReference>
<dbReference type="PANTHER" id="PTHR43578">
    <property type="entry name" value="NADH-QUINONE OXIDOREDUCTASE SUBUNIT F"/>
    <property type="match status" value="1"/>
</dbReference>
<proteinExistence type="inferred from homology"/>
<evidence type="ECO:0000256" key="4">
    <source>
        <dbReference type="ARBA" id="ARBA00023004"/>
    </source>
</evidence>
<feature type="region of interest" description="Disordered" evidence="6">
    <location>
        <begin position="463"/>
        <end position="487"/>
    </location>
</feature>
<comment type="similarity">
    <text evidence="1">Belongs to the complex I 51 kDa subunit family.</text>
</comment>
<dbReference type="GO" id="GO:0010181">
    <property type="term" value="F:FMN binding"/>
    <property type="evidence" value="ECO:0007669"/>
    <property type="project" value="InterPro"/>
</dbReference>
<dbReference type="AlphaFoldDB" id="A0A936NAB9"/>
<keyword evidence="3" id="KW-0479">Metal-binding</keyword>
<dbReference type="EC" id="1.6.5.11" evidence="8"/>
<dbReference type="FunFam" id="3.40.50.11540:FF:000001">
    <property type="entry name" value="NADH dehydrogenase [ubiquinone] flavoprotein 1, mitochondrial"/>
    <property type="match status" value="1"/>
</dbReference>
<dbReference type="Proteomes" id="UP000727993">
    <property type="component" value="Unassembled WGS sequence"/>
</dbReference>
<dbReference type="Pfam" id="PF10589">
    <property type="entry name" value="NADH_4Fe-4S"/>
    <property type="match status" value="1"/>
</dbReference>
<dbReference type="GO" id="GO:0008137">
    <property type="term" value="F:NADH dehydrogenase (ubiquinone) activity"/>
    <property type="evidence" value="ECO:0007669"/>
    <property type="project" value="InterPro"/>
</dbReference>
<dbReference type="Gene3D" id="3.10.20.600">
    <property type="match status" value="1"/>
</dbReference>
<dbReference type="InterPro" id="IPR037225">
    <property type="entry name" value="Nuo51_FMN-bd_sf"/>
</dbReference>
<dbReference type="Gene3D" id="3.40.50.11540">
    <property type="entry name" value="NADH-ubiquinone oxidoreductase 51kDa subunit"/>
    <property type="match status" value="1"/>
</dbReference>
<dbReference type="InterPro" id="IPR011538">
    <property type="entry name" value="Nuo51_FMN-bd"/>
</dbReference>
<dbReference type="SUPFAM" id="SSF142984">
    <property type="entry name" value="Nqo1 middle domain-like"/>
    <property type="match status" value="1"/>
</dbReference>
<dbReference type="InterPro" id="IPR001949">
    <property type="entry name" value="NADH-UbQ_OxRdtase_51kDa_CS"/>
</dbReference>
<dbReference type="Gene3D" id="6.10.250.1450">
    <property type="match status" value="1"/>
</dbReference>
<keyword evidence="2" id="KW-0004">4Fe-4S</keyword>
<accession>A0A936NAB9</accession>
<keyword evidence="5" id="KW-0411">Iron-sulfur</keyword>
<evidence type="ECO:0000256" key="2">
    <source>
        <dbReference type="ARBA" id="ARBA00022485"/>
    </source>
</evidence>
<protein>
    <submittedName>
        <fullName evidence="8">NADH-quinone oxidoreductase subunit F</fullName>
        <ecNumber evidence="8">1.6.5.11</ecNumber>
    </submittedName>
</protein>
<dbReference type="Gene3D" id="1.20.1440.230">
    <property type="entry name" value="NADH-ubiquinone oxidoreductase 51kDa subunit, iron-sulphur binding domain"/>
    <property type="match status" value="1"/>
</dbReference>
<dbReference type="GO" id="GO:0046872">
    <property type="term" value="F:metal ion binding"/>
    <property type="evidence" value="ECO:0007669"/>
    <property type="project" value="UniProtKB-KW"/>
</dbReference>
<dbReference type="EMBL" id="JADJZA010000001">
    <property type="protein sequence ID" value="MBK9295417.1"/>
    <property type="molecule type" value="Genomic_DNA"/>
</dbReference>
<name>A0A936NAB9_9ACTN</name>
<evidence type="ECO:0000256" key="6">
    <source>
        <dbReference type="SAM" id="MobiDB-lite"/>
    </source>
</evidence>
<evidence type="ECO:0000256" key="5">
    <source>
        <dbReference type="ARBA" id="ARBA00023014"/>
    </source>
</evidence>
<organism evidence="8 9">
    <name type="scientific">Candidatus Neomicrothrix subdominans</name>
    <dbReference type="NCBI Taxonomy" id="2954438"/>
    <lineage>
        <taxon>Bacteria</taxon>
        <taxon>Bacillati</taxon>
        <taxon>Actinomycetota</taxon>
        <taxon>Acidimicrobiia</taxon>
        <taxon>Acidimicrobiales</taxon>
        <taxon>Microthrixaceae</taxon>
        <taxon>Candidatus Neomicrothrix</taxon>
    </lineage>
</organism>
<dbReference type="SUPFAM" id="SSF142019">
    <property type="entry name" value="Nqo1 FMN-binding domain-like"/>
    <property type="match status" value="1"/>
</dbReference>
<dbReference type="InterPro" id="IPR037207">
    <property type="entry name" value="Nuop51_4Fe4S-bd_sf"/>
</dbReference>
<dbReference type="SMART" id="SM00928">
    <property type="entry name" value="NADH_4Fe-4S"/>
    <property type="match status" value="1"/>
</dbReference>
<evidence type="ECO:0000256" key="1">
    <source>
        <dbReference type="ARBA" id="ARBA00007523"/>
    </source>
</evidence>
<keyword evidence="8" id="KW-0560">Oxidoreductase</keyword>
<feature type="domain" description="NADH-ubiquinone oxidoreductase 51kDa subunit iron-sulphur binding" evidence="7">
    <location>
        <begin position="346"/>
        <end position="391"/>
    </location>
</feature>
<dbReference type="Pfam" id="PF01512">
    <property type="entry name" value="Complex1_51K"/>
    <property type="match status" value="1"/>
</dbReference>
<reference evidence="8 9" key="1">
    <citation type="submission" date="2020-10" db="EMBL/GenBank/DDBJ databases">
        <title>Connecting structure to function with the recovery of over 1000 high-quality activated sludge metagenome-assembled genomes encoding full-length rRNA genes using long-read sequencing.</title>
        <authorList>
            <person name="Singleton C.M."/>
            <person name="Petriglieri F."/>
            <person name="Kristensen J.M."/>
            <person name="Kirkegaard R.H."/>
            <person name="Michaelsen T.Y."/>
            <person name="Andersen M.H."/>
            <person name="Karst S.M."/>
            <person name="Dueholm M.S."/>
            <person name="Nielsen P.H."/>
            <person name="Albertsen M."/>
        </authorList>
    </citation>
    <scope>NUCLEOTIDE SEQUENCE [LARGE SCALE GENOMIC DNA]</scope>
    <source>
        <strain evidence="8">Lyne_18-Q3-R50-59_MAXAC.006</strain>
    </source>
</reference>
<dbReference type="GO" id="GO:0016491">
    <property type="term" value="F:oxidoreductase activity"/>
    <property type="evidence" value="ECO:0007669"/>
    <property type="project" value="UniProtKB-KW"/>
</dbReference>
<dbReference type="SUPFAM" id="SSF140490">
    <property type="entry name" value="Nqo1C-terminal domain-like"/>
    <property type="match status" value="1"/>
</dbReference>
<comment type="caution">
    <text evidence="8">The sequence shown here is derived from an EMBL/GenBank/DDBJ whole genome shotgun (WGS) entry which is preliminary data.</text>
</comment>
<evidence type="ECO:0000313" key="9">
    <source>
        <dbReference type="Proteomes" id="UP000727993"/>
    </source>
</evidence>
<dbReference type="GO" id="GO:0051539">
    <property type="term" value="F:4 iron, 4 sulfur cluster binding"/>
    <property type="evidence" value="ECO:0007669"/>
    <property type="project" value="UniProtKB-KW"/>
</dbReference>
<evidence type="ECO:0000259" key="7">
    <source>
        <dbReference type="SMART" id="SM00928"/>
    </source>
</evidence>